<dbReference type="SMART" id="SM00052">
    <property type="entry name" value="EAL"/>
    <property type="match status" value="1"/>
</dbReference>
<protein>
    <submittedName>
        <fullName evidence="3">EAL domain-containing protein</fullName>
    </submittedName>
</protein>
<dbReference type="Proteomes" id="UP000434044">
    <property type="component" value="Unassembled WGS sequence"/>
</dbReference>
<dbReference type="NCBIfam" id="TIGR00254">
    <property type="entry name" value="GGDEF"/>
    <property type="match status" value="1"/>
</dbReference>
<gene>
    <name evidence="3" type="ORF">GJ668_06545</name>
</gene>
<dbReference type="Gene3D" id="3.30.450.20">
    <property type="entry name" value="PAS domain"/>
    <property type="match status" value="1"/>
</dbReference>
<dbReference type="InterPro" id="IPR029787">
    <property type="entry name" value="Nucleotide_cyclase"/>
</dbReference>
<dbReference type="Gene3D" id="3.20.20.450">
    <property type="entry name" value="EAL domain"/>
    <property type="match status" value="1"/>
</dbReference>
<dbReference type="Gene3D" id="3.30.70.270">
    <property type="match status" value="1"/>
</dbReference>
<accession>A0A6N8E9E3</accession>
<evidence type="ECO:0000259" key="1">
    <source>
        <dbReference type="PROSITE" id="PS50883"/>
    </source>
</evidence>
<dbReference type="SUPFAM" id="SSF55785">
    <property type="entry name" value="PYP-like sensor domain (PAS domain)"/>
    <property type="match status" value="1"/>
</dbReference>
<dbReference type="SMART" id="SM00267">
    <property type="entry name" value="GGDEF"/>
    <property type="match status" value="1"/>
</dbReference>
<dbReference type="InterPro" id="IPR000014">
    <property type="entry name" value="PAS"/>
</dbReference>
<dbReference type="AlphaFoldDB" id="A0A6N8E9E3"/>
<organism evidence="3 4">
    <name type="scientific">Allochromatium palmeri</name>
    <dbReference type="NCBI Taxonomy" id="231048"/>
    <lineage>
        <taxon>Bacteria</taxon>
        <taxon>Pseudomonadati</taxon>
        <taxon>Pseudomonadota</taxon>
        <taxon>Gammaproteobacteria</taxon>
        <taxon>Chromatiales</taxon>
        <taxon>Chromatiaceae</taxon>
        <taxon>Allochromatium</taxon>
    </lineage>
</organism>
<dbReference type="SUPFAM" id="SSF55073">
    <property type="entry name" value="Nucleotide cyclase"/>
    <property type="match status" value="1"/>
</dbReference>
<feature type="domain" description="EAL" evidence="1">
    <location>
        <begin position="366"/>
        <end position="621"/>
    </location>
</feature>
<proteinExistence type="predicted"/>
<dbReference type="CDD" id="cd01948">
    <property type="entry name" value="EAL"/>
    <property type="match status" value="1"/>
</dbReference>
<dbReference type="PROSITE" id="PS50887">
    <property type="entry name" value="GGDEF"/>
    <property type="match status" value="1"/>
</dbReference>
<dbReference type="OrthoDB" id="8553030at2"/>
<dbReference type="PANTHER" id="PTHR44757">
    <property type="entry name" value="DIGUANYLATE CYCLASE DGCP"/>
    <property type="match status" value="1"/>
</dbReference>
<reference evidence="3 4" key="1">
    <citation type="submission" date="2019-11" db="EMBL/GenBank/DDBJ databases">
        <title>Whole-genome sequence of the anaerobic purple sulfur bacterium Allochromatium palmeri DSM 15591.</title>
        <authorList>
            <person name="Kyndt J.A."/>
            <person name="Meyer T.E."/>
        </authorList>
    </citation>
    <scope>NUCLEOTIDE SEQUENCE [LARGE SCALE GENOMIC DNA]</scope>
    <source>
        <strain evidence="3 4">DSM 15591</strain>
    </source>
</reference>
<dbReference type="InterPro" id="IPR052155">
    <property type="entry name" value="Biofilm_reg_signaling"/>
</dbReference>
<dbReference type="EMBL" id="WNKT01000009">
    <property type="protein sequence ID" value="MTW20755.1"/>
    <property type="molecule type" value="Genomic_DNA"/>
</dbReference>
<name>A0A6N8E9E3_9GAMM</name>
<dbReference type="NCBIfam" id="TIGR00229">
    <property type="entry name" value="sensory_box"/>
    <property type="match status" value="1"/>
</dbReference>
<dbReference type="RefSeq" id="WP_155449340.1">
    <property type="nucleotide sequence ID" value="NZ_WNKT01000009.1"/>
</dbReference>
<comment type="caution">
    <text evidence="3">The sequence shown here is derived from an EMBL/GenBank/DDBJ whole genome shotgun (WGS) entry which is preliminary data.</text>
</comment>
<evidence type="ECO:0000259" key="2">
    <source>
        <dbReference type="PROSITE" id="PS50887"/>
    </source>
</evidence>
<dbReference type="InterPro" id="IPR035919">
    <property type="entry name" value="EAL_sf"/>
</dbReference>
<dbReference type="Pfam" id="PF00990">
    <property type="entry name" value="GGDEF"/>
    <property type="match status" value="1"/>
</dbReference>
<dbReference type="PANTHER" id="PTHR44757:SF2">
    <property type="entry name" value="BIOFILM ARCHITECTURE MAINTENANCE PROTEIN MBAA"/>
    <property type="match status" value="1"/>
</dbReference>
<dbReference type="SUPFAM" id="SSF141868">
    <property type="entry name" value="EAL domain-like"/>
    <property type="match status" value="1"/>
</dbReference>
<evidence type="ECO:0000313" key="3">
    <source>
        <dbReference type="EMBL" id="MTW20755.1"/>
    </source>
</evidence>
<dbReference type="InterPro" id="IPR035965">
    <property type="entry name" value="PAS-like_dom_sf"/>
</dbReference>
<dbReference type="Pfam" id="PF00563">
    <property type="entry name" value="EAL"/>
    <property type="match status" value="1"/>
</dbReference>
<dbReference type="Pfam" id="PF13426">
    <property type="entry name" value="PAS_9"/>
    <property type="match status" value="1"/>
</dbReference>
<dbReference type="PROSITE" id="PS50883">
    <property type="entry name" value="EAL"/>
    <property type="match status" value="1"/>
</dbReference>
<feature type="domain" description="GGDEF" evidence="2">
    <location>
        <begin position="220"/>
        <end position="357"/>
    </location>
</feature>
<dbReference type="CDD" id="cd01949">
    <property type="entry name" value="GGDEF"/>
    <property type="match status" value="1"/>
</dbReference>
<dbReference type="InterPro" id="IPR001633">
    <property type="entry name" value="EAL_dom"/>
</dbReference>
<dbReference type="InterPro" id="IPR000160">
    <property type="entry name" value="GGDEF_dom"/>
</dbReference>
<evidence type="ECO:0000313" key="4">
    <source>
        <dbReference type="Proteomes" id="UP000434044"/>
    </source>
</evidence>
<keyword evidence="4" id="KW-1185">Reference proteome</keyword>
<dbReference type="InterPro" id="IPR043128">
    <property type="entry name" value="Rev_trsase/Diguanyl_cyclase"/>
</dbReference>
<sequence length="631" mass="70845">MDKERSWFAAESSSDASPGQRATLELVATAANAQTLLRLESEIEERTAELLAANSALRESEERFRRLFEDTRQPLSLIEDGRFIAVNRATVAMLRLERIEQLVGRSPGEVSPEYQPDGRRSDEKAPAMIRMAFEQGSHAFEWEHVRADGEHFPAIILLTAIRERGKDLMHVVWNDISEQRRALEQIEYLAFHDALTGLPNRIRGQDWLRQTLDSAAHHGDGLAVLYLDMDQFKYVNDTHGHGVGDQLLKGVAERLKAQQRESDRLCRLSGDEFMMLLTKIEPEHLVPRVSAVCERLLSNLAAPFDLEGGVQLVTSFSIGVALYPRDGADAETLMRLADTALYEAKKAGPHAYRFFEPRMNIALRHFVETRDALRLALERREFVLHYQPQFDLHDGRLIGVEALLRWQPAGEAHPRMPGVFIQVAEHSGLIVAIGRWVLREACRQAALWREAGWLDVSMAVNLSAVQFRQPGLEQDVIAALADSRLAPHHLELELTESILLQGIDSVLATVSRWKALGIRLSIDDFGTGYSSLAYLKRFKVDKLKIDRSFVSDIAHDEEDRAIVQAIIQMAHSLNLKTIAEGVESAAIEERLRTMGCEESQGYFYSRPLPAAELDALVAGAGSTSRVIELMP</sequence>